<dbReference type="EMBL" id="PUBV01000039">
    <property type="protein sequence ID" value="PWB06020.1"/>
    <property type="molecule type" value="Genomic_DNA"/>
</dbReference>
<dbReference type="InterPro" id="IPR026876">
    <property type="entry name" value="Fn3_assoc_repeat"/>
</dbReference>
<evidence type="ECO:0000256" key="1">
    <source>
        <dbReference type="SAM" id="SignalP"/>
    </source>
</evidence>
<name>A0A2V1IV51_9BACT</name>
<evidence type="ECO:0000313" key="3">
    <source>
        <dbReference type="EMBL" id="PWB06020.1"/>
    </source>
</evidence>
<feature type="domain" description="GH29D-like beta-sandwich" evidence="2">
    <location>
        <begin position="1903"/>
        <end position="1954"/>
    </location>
</feature>
<dbReference type="Pfam" id="PF13290">
    <property type="entry name" value="CHB_HEX_C_1"/>
    <property type="match status" value="1"/>
</dbReference>
<dbReference type="RefSeq" id="WP_107036897.1">
    <property type="nucleotide sequence ID" value="NZ_PUBV01000039.1"/>
</dbReference>
<accession>A0A2V1IV51</accession>
<evidence type="ECO:0000313" key="4">
    <source>
        <dbReference type="Proteomes" id="UP000244925"/>
    </source>
</evidence>
<keyword evidence="4" id="KW-1185">Reference proteome</keyword>
<dbReference type="Pfam" id="PF13287">
    <property type="entry name" value="Fn3_assoc"/>
    <property type="match status" value="1"/>
</dbReference>
<keyword evidence="1" id="KW-0732">Signal</keyword>
<gene>
    <name evidence="3" type="ORF">C5O25_11695</name>
</gene>
<reference evidence="4" key="1">
    <citation type="submission" date="2018-02" db="EMBL/GenBank/DDBJ databases">
        <authorList>
            <person name="Clavel T."/>
            <person name="Strowig T."/>
        </authorList>
    </citation>
    <scope>NUCLEOTIDE SEQUENCE [LARGE SCALE GENOMIC DNA]</scope>
    <source>
        <strain evidence="4">DSM 100764</strain>
    </source>
</reference>
<dbReference type="InterPro" id="IPR059177">
    <property type="entry name" value="GH29D-like_dom"/>
</dbReference>
<sequence>MKRFLLTLLGVAALCGLSPHHAAAQSVEKLSMDLGLRTADHNTDLTYTKSETTSPWFDTNIKTAAAASGGFQKIENDQFIIEFNYFDPLAGASATDEKKSHFTTQWQTASKPAPGIAVFQGSRFSIKLKDTSKRIISLKIKTGVTSNYFPEASVTANVNPVKSLTDGGKDASVTVSSNVYDYVSGSSTKQCREISLGSGTPSGFADGIIIELPKSGCRRVMNTTSSLVSSFSAYYPAIVISEIEAEVVNVADIPKTGKIYGYASATQVWSDGKWITPTQSTYDDQTVKFRLGKVITEFTRTENTPAGKPTVTYSAASKTLGAHIGVEVRSYPDESVIYNGKPSATYTAEYRLNNPFKTTPTSNVSSAYVSSRNLYGGTNLAVSTVAKWKNFVKKYDDGTVFSLTYVSHMAAATADKPEIAKSKSIVKLSRTAGISDTTTIIVPTSSTIKIQYMDPMTNTGAGASSIAYPTVKDGTLPAFVFDEVDLTVATDEPTGSRAPSLTVSAATDDLANLQGDGSYLFKKSINIKATLDDEDFPDAKFYYMTGDAPAASFDKSKATAVGDDGTITANATGYVSVFAVVTVGDKEVASAPATVALERFQSTVISTYADLLKPENNGKVITLDITTRTRYDGYIQGRKATIDAPYMPFAFIYDNDGNPIKVSATQLGTTAAEQAQFKDLLTGPGTPISKAKTLFVSPSATLDDDKFIEAKSIVGRLSLVDGHPEIILVNEVGDDKFDWRDFCATTTKTSAEIGMTADQKTKADEAFKREYKSTELLPEHWGRYVTIEWLGGYESTDSTCVDSKNNKIHMMFGGGYPAPYGITSNTTQQISRVTSLTKGSATTRHALTGLVDNRHNSTELMITVQNLYYHLGKPAVIAKCGTETLTPRETVEADADQTFDYTYPTSLSISGLTLALDRDKGQPSADQISTITLTYFDMNDNGKKCTPSGAKAVNGRYLIKVVASIAKNGTSAPLLQPAMKDSCIVSAYNTVQERISYFFGDNAGLTAEDIERNPYVCMDMIPNINNKYPTAPVIFPTMMIYDSFADGTIFLARDVRRDMDSENKDIIPDSGYPRWYIIKSDTKRNPSYYTVDNSNWTTKYKLSTGMRAGDAIQRLITKAILNEKGNIVYDNTDSQFASYCQIIDVNDNKKPAFVNQYDELATAVEFDNIATATIGKEQLGMIVSLPDAVITKDADGEYRVNTATANALAWDILRAADKDTHAGMVDQAQEGDRFAVKALVLNDGKGGYALEVIDFKAGYARSLHVCRHPGHDSYYADQNFDGVDAGKQVEMLGVELTKDADGNVTTELSSTVSLVWTSFPDLEADHKALIVESDGQKTLTFNVAGTLVRGDDGSVSIDVNEMTAVPSYPYFDDYNNKFVFNDAPYNHYNDPQYNNFLDYFKVDVRGPGYLTAYYRFATTEEGLADAPEMKFDESRTAKFAEAGYIDVYTCNPGKRGLFHDKVRKFNKIATVAPSLSDILDAEESNEIARYHLTGSLLITGTAQYEYHETDAPDITKIGYIAMATDADGRHVRILFQDAYKFIPEVGQYIADIGLAQTTASFFDAERTHRKYNLLATSNIKPFKPFEPEAGQEIAMPRSIARTAIDAADKSRRVRLIDMKIGGNATDGYTLTPADGTEPIRLNNVLYWTPADGFDPDAEYAVEGYVMPAKPAAATASLTAKAGTEEMEFWPLYEEKKRQTDTPELLVSGYESADGDSYVAVEPVTLTATVEGRDADAPIEYSTDGGATWTTMTDGKLTIDHSAKVDVRAHFPGFSPSETVSVEIKREYYSAEAVITPDQRGGYTTVTFAPGENAADGTDFTVYYTLDGSEPDMNAAKFTPGMKPLELTEATTVKALMIEQGKRPAKTVASQALTVRANDLDITADKGEGFTTVAIAPKNAKHVDPKAEIRYTTDGTEPTAQSTLYKGEFEVEAADNGMTIKAICIEPGKTAGNVASATVAVEGLRPSCDVAISYTEAEGVYTITLTAPAGKIFYALNDATEFKLYDPAKPITYVSDTDGTCRIRAYALEEGKKEGRIAEQSFAVTGIDGVGADQEAGSVRVEGNSIIVPEGAQTFDIAGRRVNPQGLPRGIYIVRLASGKAVKAVVK</sequence>
<dbReference type="Proteomes" id="UP000244925">
    <property type="component" value="Unassembled WGS sequence"/>
</dbReference>
<protein>
    <recommendedName>
        <fullName evidence="2">GH29D-like beta-sandwich domain-containing protein</fullName>
    </recommendedName>
</protein>
<feature type="chain" id="PRO_5015949432" description="GH29D-like beta-sandwich domain-containing protein" evidence="1">
    <location>
        <begin position="23"/>
        <end position="2106"/>
    </location>
</feature>
<organism evidence="3 4">
    <name type="scientific">Paramuribaculum intestinale</name>
    <dbReference type="NCBI Taxonomy" id="2094151"/>
    <lineage>
        <taxon>Bacteria</taxon>
        <taxon>Pseudomonadati</taxon>
        <taxon>Bacteroidota</taxon>
        <taxon>Bacteroidia</taxon>
        <taxon>Bacteroidales</taxon>
        <taxon>Muribaculaceae</taxon>
        <taxon>Paramuribaculum</taxon>
    </lineage>
</organism>
<proteinExistence type="predicted"/>
<feature type="signal peptide" evidence="1">
    <location>
        <begin position="1"/>
        <end position="22"/>
    </location>
</feature>
<comment type="caution">
    <text evidence="3">The sequence shown here is derived from an EMBL/GenBank/DDBJ whole genome shotgun (WGS) entry which is preliminary data.</text>
</comment>
<evidence type="ECO:0000259" key="2">
    <source>
        <dbReference type="Pfam" id="PF13290"/>
    </source>
</evidence>